<dbReference type="EMBL" id="JAPFFF010000014">
    <property type="protein sequence ID" value="KAK8870252.1"/>
    <property type="molecule type" value="Genomic_DNA"/>
</dbReference>
<proteinExistence type="predicted"/>
<dbReference type="Proteomes" id="UP001470230">
    <property type="component" value="Unassembled WGS sequence"/>
</dbReference>
<organism evidence="1 2">
    <name type="scientific">Tritrichomonas musculus</name>
    <dbReference type="NCBI Taxonomy" id="1915356"/>
    <lineage>
        <taxon>Eukaryota</taxon>
        <taxon>Metamonada</taxon>
        <taxon>Parabasalia</taxon>
        <taxon>Tritrichomonadida</taxon>
        <taxon>Tritrichomonadidae</taxon>
        <taxon>Tritrichomonas</taxon>
    </lineage>
</organism>
<keyword evidence="2" id="KW-1185">Reference proteome</keyword>
<sequence length="384" mass="45901">MESYIECKKKLYDVILEFLEESEEKSQQFEKLCTNLRNCRVEEDREEMTQFLLTIKSISDHHHRNAHFIQKLRQILQHYKEQIKQTLSNDKIFHIFESNKLILHFLLTNDIICISENIYNYMVNETEPNGNCYCHFFYPELERFKGEEKMKEVKKDLLSLSPTIFENFEEKRQEGENDSYICSLIRNDSVEDFITYIIKKSISPSSQIPSSIFETNSFLNNNKSTSLIEYSAFFGSIQIFRFLLMNQVELKPSLWLYSIHSKNADLIHLIESNRIALPESKYGIYSTCLIESIKCHHNDFSVYIQDSLMSQQETESKQTKELLLMKSLKYHNYFYFQTDQIKEQGLLSLCFYNYYKIVDFLMKEKEKEIEKRIILKIIVFCIIF</sequence>
<gene>
    <name evidence="1" type="ORF">M9Y10_008129</name>
</gene>
<evidence type="ECO:0000313" key="1">
    <source>
        <dbReference type="EMBL" id="KAK8870252.1"/>
    </source>
</evidence>
<accession>A0ABR2IXE6</accession>
<dbReference type="InterPro" id="IPR036770">
    <property type="entry name" value="Ankyrin_rpt-contain_sf"/>
</dbReference>
<dbReference type="SUPFAM" id="SSF48403">
    <property type="entry name" value="Ankyrin repeat"/>
    <property type="match status" value="1"/>
</dbReference>
<protein>
    <recommendedName>
        <fullName evidence="3">DUF3447 domain-containing protein</fullName>
    </recommendedName>
</protein>
<comment type="caution">
    <text evidence="1">The sequence shown here is derived from an EMBL/GenBank/DDBJ whole genome shotgun (WGS) entry which is preliminary data.</text>
</comment>
<evidence type="ECO:0008006" key="3">
    <source>
        <dbReference type="Google" id="ProtNLM"/>
    </source>
</evidence>
<name>A0ABR2IXE6_9EUKA</name>
<evidence type="ECO:0000313" key="2">
    <source>
        <dbReference type="Proteomes" id="UP001470230"/>
    </source>
</evidence>
<reference evidence="1 2" key="1">
    <citation type="submission" date="2024-04" db="EMBL/GenBank/DDBJ databases">
        <title>Tritrichomonas musculus Genome.</title>
        <authorList>
            <person name="Alves-Ferreira E."/>
            <person name="Grigg M."/>
            <person name="Lorenzi H."/>
            <person name="Galac M."/>
        </authorList>
    </citation>
    <scope>NUCLEOTIDE SEQUENCE [LARGE SCALE GENOMIC DNA]</scope>
    <source>
        <strain evidence="1 2">EAF2021</strain>
    </source>
</reference>